<proteinExistence type="predicted"/>
<protein>
    <submittedName>
        <fullName evidence="2">Uncharacterized protein</fullName>
    </submittedName>
</protein>
<evidence type="ECO:0000313" key="3">
    <source>
        <dbReference type="Proteomes" id="UP000664132"/>
    </source>
</evidence>
<keyword evidence="3" id="KW-1185">Reference proteome</keyword>
<reference evidence="2" key="1">
    <citation type="submission" date="2021-02" db="EMBL/GenBank/DDBJ databases">
        <title>Genome sequence Cadophora malorum strain M34.</title>
        <authorList>
            <person name="Stefanovic E."/>
            <person name="Vu D."/>
            <person name="Scully C."/>
            <person name="Dijksterhuis J."/>
            <person name="Roader J."/>
            <person name="Houbraken J."/>
        </authorList>
    </citation>
    <scope>NUCLEOTIDE SEQUENCE</scope>
    <source>
        <strain evidence="2">M34</strain>
    </source>
</reference>
<dbReference type="OrthoDB" id="3558585at2759"/>
<organism evidence="2 3">
    <name type="scientific">Cadophora malorum</name>
    <dbReference type="NCBI Taxonomy" id="108018"/>
    <lineage>
        <taxon>Eukaryota</taxon>
        <taxon>Fungi</taxon>
        <taxon>Dikarya</taxon>
        <taxon>Ascomycota</taxon>
        <taxon>Pezizomycotina</taxon>
        <taxon>Leotiomycetes</taxon>
        <taxon>Helotiales</taxon>
        <taxon>Ploettnerulaceae</taxon>
        <taxon>Cadophora</taxon>
    </lineage>
</organism>
<dbReference type="EMBL" id="JAFJYH010000072">
    <property type="protein sequence ID" value="KAG4421058.1"/>
    <property type="molecule type" value="Genomic_DNA"/>
</dbReference>
<dbReference type="AlphaFoldDB" id="A0A8H7TLQ3"/>
<name>A0A8H7TLQ3_9HELO</name>
<sequence length="391" mass="44751">MFSESETLTFPFTPHPKKAMIHQLRPQYRFSIRAVWAEAELFILGNLRLGIHPEHLEQELDRNLEALSDEDNEYQVFCQSTCQRILNNLKRKKLFKKMPRLSVYSEKMEDPFRKARFQVMMYNRFDDEEAFRRCAMDDEVKSDTAEDDPLDSTTLDTLKASQETMMKEVNENYISNRKLLGNNLPESFSSTDAENPFVYAAHQRSWEGPGSRPGQYIVPQGIYVPRHKKPASEAAPELVPDMVRTSEESATSTSQRSTSDVPALFGEGSESSFKSAQTSVNIPNIYPHTPANKIEHPDFRCQHVGDAFMARPVNIGSPPENNHLRGRGSDMTESRSMGTECCDINPEDDDFDLPEDTQKRSVKQFSLVNLNLNKDEKCKSLKELLKIRKNV</sequence>
<evidence type="ECO:0000313" key="2">
    <source>
        <dbReference type="EMBL" id="KAG4421058.1"/>
    </source>
</evidence>
<evidence type="ECO:0000256" key="1">
    <source>
        <dbReference type="SAM" id="MobiDB-lite"/>
    </source>
</evidence>
<feature type="compositionally biased region" description="Polar residues" evidence="1">
    <location>
        <begin position="248"/>
        <end position="260"/>
    </location>
</feature>
<accession>A0A8H7TLQ3</accession>
<feature type="region of interest" description="Disordered" evidence="1">
    <location>
        <begin position="313"/>
        <end position="337"/>
    </location>
</feature>
<gene>
    <name evidence="2" type="ORF">IFR04_005821</name>
</gene>
<dbReference type="Proteomes" id="UP000664132">
    <property type="component" value="Unassembled WGS sequence"/>
</dbReference>
<comment type="caution">
    <text evidence="2">The sequence shown here is derived from an EMBL/GenBank/DDBJ whole genome shotgun (WGS) entry which is preliminary data.</text>
</comment>
<feature type="region of interest" description="Disordered" evidence="1">
    <location>
        <begin position="229"/>
        <end position="272"/>
    </location>
</feature>